<dbReference type="SMART" id="SM00054">
    <property type="entry name" value="EFh"/>
    <property type="match status" value="2"/>
</dbReference>
<protein>
    <recommendedName>
        <fullName evidence="2">EF-hand domain-containing protein</fullName>
    </recommendedName>
</protein>
<reference evidence="3" key="1">
    <citation type="journal article" date="2010" name="Science">
        <title>Plasticity of animal genome architecture unmasked by rapid evolution of a pelagic tunicate.</title>
        <authorList>
            <person name="Denoeud F."/>
            <person name="Henriet S."/>
            <person name="Mungpakdee S."/>
            <person name="Aury J.M."/>
            <person name="Da Silva C."/>
            <person name="Brinkmann H."/>
            <person name="Mikhaleva J."/>
            <person name="Olsen L.C."/>
            <person name="Jubin C."/>
            <person name="Canestro C."/>
            <person name="Bouquet J.M."/>
            <person name="Danks G."/>
            <person name="Poulain J."/>
            <person name="Campsteijn C."/>
            <person name="Adamski M."/>
            <person name="Cross I."/>
            <person name="Yadetie F."/>
            <person name="Muffato M."/>
            <person name="Louis A."/>
            <person name="Butcher S."/>
            <person name="Tsagkogeorga G."/>
            <person name="Konrad A."/>
            <person name="Singh S."/>
            <person name="Jensen M.F."/>
            <person name="Cong E.H."/>
            <person name="Eikeseth-Otteraa H."/>
            <person name="Noel B."/>
            <person name="Anthouard V."/>
            <person name="Porcel B.M."/>
            <person name="Kachouri-Lafond R."/>
            <person name="Nishino A."/>
            <person name="Ugolini M."/>
            <person name="Chourrout P."/>
            <person name="Nishida H."/>
            <person name="Aasland R."/>
            <person name="Huzurbazar S."/>
            <person name="Westhof E."/>
            <person name="Delsuc F."/>
            <person name="Lehrach H."/>
            <person name="Reinhardt R."/>
            <person name="Weissenbach J."/>
            <person name="Roy S.W."/>
            <person name="Artiguenave F."/>
            <person name="Postlethwait J.H."/>
            <person name="Manak J.R."/>
            <person name="Thompson E.M."/>
            <person name="Jaillon O."/>
            <person name="Du Pasquier L."/>
            <person name="Boudinot P."/>
            <person name="Liberles D.A."/>
            <person name="Volff J.N."/>
            <person name="Philippe H."/>
            <person name="Lenhard B."/>
            <person name="Roest Crollius H."/>
            <person name="Wincker P."/>
            <person name="Chourrout D."/>
        </authorList>
    </citation>
    <scope>NUCLEOTIDE SEQUENCE [LARGE SCALE GENOMIC DNA]</scope>
</reference>
<feature type="domain" description="EF-hand" evidence="2">
    <location>
        <begin position="269"/>
        <end position="296"/>
    </location>
</feature>
<dbReference type="AlphaFoldDB" id="E4Y493"/>
<dbReference type="InterPro" id="IPR018247">
    <property type="entry name" value="EF_Hand_1_Ca_BS"/>
</dbReference>
<dbReference type="Gene3D" id="1.10.238.10">
    <property type="entry name" value="EF-hand"/>
    <property type="match status" value="1"/>
</dbReference>
<evidence type="ECO:0000256" key="1">
    <source>
        <dbReference type="ARBA" id="ARBA00022837"/>
    </source>
</evidence>
<keyword evidence="1" id="KW-0106">Calcium</keyword>
<evidence type="ECO:0000259" key="2">
    <source>
        <dbReference type="PROSITE" id="PS50222"/>
    </source>
</evidence>
<dbReference type="InterPro" id="IPR011992">
    <property type="entry name" value="EF-hand-dom_pair"/>
</dbReference>
<proteinExistence type="predicted"/>
<evidence type="ECO:0000313" key="3">
    <source>
        <dbReference type="EMBL" id="CBY30491.1"/>
    </source>
</evidence>
<dbReference type="Proteomes" id="UP000011014">
    <property type="component" value="Unassembled WGS sequence"/>
</dbReference>
<dbReference type="SUPFAM" id="SSF47473">
    <property type="entry name" value="EF-hand"/>
    <property type="match status" value="1"/>
</dbReference>
<dbReference type="InterPro" id="IPR002048">
    <property type="entry name" value="EF_hand_dom"/>
</dbReference>
<dbReference type="PROSITE" id="PS50222">
    <property type="entry name" value="EF_HAND_2"/>
    <property type="match status" value="2"/>
</dbReference>
<dbReference type="PROSITE" id="PS00018">
    <property type="entry name" value="EF_HAND_1"/>
    <property type="match status" value="2"/>
</dbReference>
<dbReference type="EMBL" id="FN654277">
    <property type="protein sequence ID" value="CBY30491.1"/>
    <property type="molecule type" value="Genomic_DNA"/>
</dbReference>
<organism evidence="3">
    <name type="scientific">Oikopleura dioica</name>
    <name type="common">Tunicate</name>
    <dbReference type="NCBI Taxonomy" id="34765"/>
    <lineage>
        <taxon>Eukaryota</taxon>
        <taxon>Metazoa</taxon>
        <taxon>Chordata</taxon>
        <taxon>Tunicata</taxon>
        <taxon>Appendicularia</taxon>
        <taxon>Copelata</taxon>
        <taxon>Oikopleuridae</taxon>
        <taxon>Oikopleura</taxon>
    </lineage>
</organism>
<gene>
    <name evidence="3" type="ORF">GSOID_T00018361001</name>
</gene>
<name>E4Y493_OIKDI</name>
<sequence>MKVLNLFLCSSSFSNEIPPETIEKLVVDIDNMFKSGIDGFKEIKEGVSKANFILPEPCRKINSFKNVAQCGQTFVEDVYATGLKSIISTFNDMISEEDSTQETLTKMSSNFDQMIEQMGVDIDEKTKMKIEKAKIAVSSLVDFSVEDKNLYAGLPSSIIKIDEIIWESAEESVQITNDLLESWSGRYSPAAKKFFDICKSEHGSIRKTELSKCGAKVLEDFNVDQKTSLMTDFLQFSFDKFDEDGNDELSFMEFEKIFANFIATSGSTMIKVFDKNGNGLLDKAEIVQILKELGKYGRFQADSLEGSNINYYLHPAADNASKFISSFLVTIKDTISMSEMTNMTAKVITRLASDYYELQMKNWEK</sequence>
<accession>E4Y493</accession>
<dbReference type="GO" id="GO:0005509">
    <property type="term" value="F:calcium ion binding"/>
    <property type="evidence" value="ECO:0007669"/>
    <property type="project" value="InterPro"/>
</dbReference>
<feature type="domain" description="EF-hand" evidence="2">
    <location>
        <begin position="229"/>
        <end position="264"/>
    </location>
</feature>